<proteinExistence type="predicted"/>
<evidence type="ECO:0000313" key="2">
    <source>
        <dbReference type="EMBL" id="CAH3026847.1"/>
    </source>
</evidence>
<feature type="region of interest" description="Disordered" evidence="1">
    <location>
        <begin position="209"/>
        <end position="243"/>
    </location>
</feature>
<name>A0ABN8MFY4_9CNID</name>
<protein>
    <submittedName>
        <fullName evidence="2">Uncharacterized protein</fullName>
    </submittedName>
</protein>
<keyword evidence="3" id="KW-1185">Reference proteome</keyword>
<dbReference type="EMBL" id="CALNXI010000424">
    <property type="protein sequence ID" value="CAH3026847.1"/>
    <property type="molecule type" value="Genomic_DNA"/>
</dbReference>
<accession>A0ABN8MFY4</accession>
<feature type="compositionally biased region" description="Polar residues" evidence="1">
    <location>
        <begin position="228"/>
        <end position="242"/>
    </location>
</feature>
<feature type="region of interest" description="Disordered" evidence="1">
    <location>
        <begin position="44"/>
        <end position="75"/>
    </location>
</feature>
<sequence length="272" mass="30231">MASVPPECICNNASISNSASHGSAASTEFQTVRDSFSAMKLQQTNLRESETSKGVVDNEDLEKRGRNSSDLTPGDVVREFSQYSQRVRRNSFPSLELVAVDIQYSVPTKTNSAPRRHSRGHIQDAVGSGLHCINEIPERSGWRAPNSTRVSGSSNLVQQRRFSTGAQRNMTHQNAPSKLFAKHRSASLTSTREKQSSWRVKLHHWSIDLDEDDDNSGLQGGQTRRRTSLPNISNFTHQTANGPYNALPKIDRTNSLVGALQEKNVTHHKSKR</sequence>
<comment type="caution">
    <text evidence="2">The sequence shown here is derived from an EMBL/GenBank/DDBJ whole genome shotgun (WGS) entry which is preliminary data.</text>
</comment>
<dbReference type="Proteomes" id="UP001159427">
    <property type="component" value="Unassembled WGS sequence"/>
</dbReference>
<organism evidence="2 3">
    <name type="scientific">Porites evermanni</name>
    <dbReference type="NCBI Taxonomy" id="104178"/>
    <lineage>
        <taxon>Eukaryota</taxon>
        <taxon>Metazoa</taxon>
        <taxon>Cnidaria</taxon>
        <taxon>Anthozoa</taxon>
        <taxon>Hexacorallia</taxon>
        <taxon>Scleractinia</taxon>
        <taxon>Fungiina</taxon>
        <taxon>Poritidae</taxon>
        <taxon>Porites</taxon>
    </lineage>
</organism>
<gene>
    <name evidence="2" type="ORF">PEVE_00030079</name>
</gene>
<evidence type="ECO:0000256" key="1">
    <source>
        <dbReference type="SAM" id="MobiDB-lite"/>
    </source>
</evidence>
<reference evidence="2 3" key="1">
    <citation type="submission" date="2022-05" db="EMBL/GenBank/DDBJ databases">
        <authorList>
            <consortium name="Genoscope - CEA"/>
            <person name="William W."/>
        </authorList>
    </citation>
    <scope>NUCLEOTIDE SEQUENCE [LARGE SCALE GENOMIC DNA]</scope>
</reference>
<evidence type="ECO:0000313" key="3">
    <source>
        <dbReference type="Proteomes" id="UP001159427"/>
    </source>
</evidence>